<proteinExistence type="predicted"/>
<dbReference type="PANTHER" id="PTHR11228:SF7">
    <property type="entry name" value="PQQA PEPTIDE CYCLASE"/>
    <property type="match status" value="1"/>
</dbReference>
<protein>
    <submittedName>
        <fullName evidence="7">Radical SAM protein</fullName>
    </submittedName>
</protein>
<accession>A0A858RC18</accession>
<dbReference type="GO" id="GO:0046872">
    <property type="term" value="F:metal ion binding"/>
    <property type="evidence" value="ECO:0007669"/>
    <property type="project" value="UniProtKB-KW"/>
</dbReference>
<dbReference type="SFLD" id="SFLDG01067">
    <property type="entry name" value="SPASM/twitch_domain_containing"/>
    <property type="match status" value="1"/>
</dbReference>
<dbReference type="Proteomes" id="UP000501891">
    <property type="component" value="Chromosome"/>
</dbReference>
<evidence type="ECO:0000256" key="3">
    <source>
        <dbReference type="ARBA" id="ARBA00022723"/>
    </source>
</evidence>
<dbReference type="KEGG" id="acru:HHL28_13385"/>
<gene>
    <name evidence="7" type="ORF">HHL28_13385</name>
</gene>
<dbReference type="SUPFAM" id="SSF102114">
    <property type="entry name" value="Radical SAM enzymes"/>
    <property type="match status" value="1"/>
</dbReference>
<dbReference type="SFLD" id="SFLDS00029">
    <property type="entry name" value="Radical_SAM"/>
    <property type="match status" value="1"/>
</dbReference>
<evidence type="ECO:0000256" key="4">
    <source>
        <dbReference type="ARBA" id="ARBA00023004"/>
    </source>
</evidence>
<evidence type="ECO:0000256" key="2">
    <source>
        <dbReference type="ARBA" id="ARBA00022691"/>
    </source>
</evidence>
<feature type="domain" description="Radical SAM core" evidence="6">
    <location>
        <begin position="45"/>
        <end position="187"/>
    </location>
</feature>
<dbReference type="InterPro" id="IPR007197">
    <property type="entry name" value="rSAM"/>
</dbReference>
<evidence type="ECO:0000259" key="6">
    <source>
        <dbReference type="Pfam" id="PF04055"/>
    </source>
</evidence>
<keyword evidence="3" id="KW-0479">Metal-binding</keyword>
<dbReference type="CDD" id="cd01335">
    <property type="entry name" value="Radical_SAM"/>
    <property type="match status" value="1"/>
</dbReference>
<dbReference type="EMBL" id="CP051775">
    <property type="protein sequence ID" value="QJE74891.1"/>
    <property type="molecule type" value="Genomic_DNA"/>
</dbReference>
<evidence type="ECO:0000256" key="1">
    <source>
        <dbReference type="ARBA" id="ARBA00001966"/>
    </source>
</evidence>
<comment type="cofactor">
    <cofactor evidence="1">
        <name>[4Fe-4S] cluster</name>
        <dbReference type="ChEBI" id="CHEBI:49883"/>
    </cofactor>
</comment>
<keyword evidence="4" id="KW-0408">Iron</keyword>
<dbReference type="AlphaFoldDB" id="A0A858RC18"/>
<evidence type="ECO:0000256" key="5">
    <source>
        <dbReference type="ARBA" id="ARBA00023014"/>
    </source>
</evidence>
<dbReference type="GO" id="GO:0051536">
    <property type="term" value="F:iron-sulfur cluster binding"/>
    <property type="evidence" value="ECO:0007669"/>
    <property type="project" value="UniProtKB-KW"/>
</dbReference>
<dbReference type="Gene3D" id="3.20.20.70">
    <property type="entry name" value="Aldolase class I"/>
    <property type="match status" value="1"/>
</dbReference>
<keyword evidence="8" id="KW-1185">Reference proteome</keyword>
<evidence type="ECO:0000313" key="8">
    <source>
        <dbReference type="Proteomes" id="UP000501891"/>
    </source>
</evidence>
<dbReference type="InterPro" id="IPR013785">
    <property type="entry name" value="Aldolase_TIM"/>
</dbReference>
<sequence length="320" mass="34888">MTLAAPAPLALKPLDPAKFRDADRTAKGEPRARVALKRLETLWVNTGTLCNITCLNCYIESSPKNDRLAYISRAEVKAYLDEIAAQGLGTREIGLTGGEPFMNPDVLGILEDCLSGGFRTLVLTNAMRPMQRHAKALLALRERYGDQLALRVSIDHYGPAVHEAERGPRTWEPLMKGLRWLGQHGFNLAVAGRKLSGEAEGAMRAGYARLFAELGIPLDTQDPSRLVLFPEMDERVDVPEVSTGCWAILDKHPDQMMCASSRMVVKRKGADGPAVVACTLLPYDPRFELGGTLADSRKVVPLNHPHCAKFCVLGGASCSA</sequence>
<keyword evidence="2" id="KW-0949">S-adenosyl-L-methionine</keyword>
<reference evidence="7" key="1">
    <citation type="submission" date="2020-04" db="EMBL/GenBank/DDBJ databases">
        <title>A desert anoxygenic phototrophic bacterium fixes CO2 using RubisCO under aerobic conditions.</title>
        <authorList>
            <person name="Tang K."/>
        </authorList>
    </citation>
    <scope>NUCLEOTIDE SEQUENCE [LARGE SCALE GENOMIC DNA]</scope>
    <source>
        <strain evidence="7">MIMtkB3</strain>
    </source>
</reference>
<dbReference type="GO" id="GO:0003824">
    <property type="term" value="F:catalytic activity"/>
    <property type="evidence" value="ECO:0007669"/>
    <property type="project" value="InterPro"/>
</dbReference>
<name>A0A858RC18_9PROT</name>
<organism evidence="7 8">
    <name type="scientific">Aerophototrophica crusticola</name>
    <dbReference type="NCBI Taxonomy" id="1709002"/>
    <lineage>
        <taxon>Bacteria</taxon>
        <taxon>Pseudomonadati</taxon>
        <taxon>Pseudomonadota</taxon>
        <taxon>Alphaproteobacteria</taxon>
        <taxon>Rhodospirillales</taxon>
        <taxon>Rhodospirillaceae</taxon>
        <taxon>Aerophototrophica</taxon>
    </lineage>
</organism>
<dbReference type="Pfam" id="PF04055">
    <property type="entry name" value="Radical_SAM"/>
    <property type="match status" value="1"/>
</dbReference>
<dbReference type="InterPro" id="IPR058240">
    <property type="entry name" value="rSAM_sf"/>
</dbReference>
<dbReference type="PANTHER" id="PTHR11228">
    <property type="entry name" value="RADICAL SAM DOMAIN PROTEIN"/>
    <property type="match status" value="1"/>
</dbReference>
<keyword evidence="5" id="KW-0411">Iron-sulfur</keyword>
<evidence type="ECO:0000313" key="7">
    <source>
        <dbReference type="EMBL" id="QJE74891.1"/>
    </source>
</evidence>
<dbReference type="InterPro" id="IPR050377">
    <property type="entry name" value="Radical_SAM_PqqE_MftC-like"/>
</dbReference>